<keyword evidence="5" id="KW-0804">Transcription</keyword>
<dbReference type="SMART" id="SM00342">
    <property type="entry name" value="HTH_ARAC"/>
    <property type="match status" value="1"/>
</dbReference>
<name>A0A521F8U9_SACCC</name>
<evidence type="ECO:0000256" key="1">
    <source>
        <dbReference type="ARBA" id="ARBA00000085"/>
    </source>
</evidence>
<dbReference type="PROSITE" id="PS50005">
    <property type="entry name" value="TPR"/>
    <property type="match status" value="2"/>
</dbReference>
<dbReference type="SUPFAM" id="SSF47384">
    <property type="entry name" value="Homodimeric domain of signal transducing histidine kinase"/>
    <property type="match status" value="1"/>
</dbReference>
<dbReference type="InterPro" id="IPR011990">
    <property type="entry name" value="TPR-like_helical_dom_sf"/>
</dbReference>
<proteinExistence type="predicted"/>
<dbReference type="InterPro" id="IPR005467">
    <property type="entry name" value="His_kinase_dom"/>
</dbReference>
<dbReference type="Pfam" id="PF13424">
    <property type="entry name" value="TPR_12"/>
    <property type="match status" value="1"/>
</dbReference>
<dbReference type="Gene3D" id="3.30.565.10">
    <property type="entry name" value="Histidine kinase-like ATPase, C-terminal domain"/>
    <property type="match status" value="1"/>
</dbReference>
<evidence type="ECO:0000256" key="5">
    <source>
        <dbReference type="ARBA" id="ARBA00023163"/>
    </source>
</evidence>
<dbReference type="InterPro" id="IPR018060">
    <property type="entry name" value="HTH_AraC"/>
</dbReference>
<dbReference type="InterPro" id="IPR001789">
    <property type="entry name" value="Sig_transdc_resp-reg_receiver"/>
</dbReference>
<evidence type="ECO:0000256" key="2">
    <source>
        <dbReference type="ARBA" id="ARBA00012438"/>
    </source>
</evidence>
<feature type="domain" description="Response regulatory" evidence="12">
    <location>
        <begin position="748"/>
        <end position="863"/>
    </location>
</feature>
<dbReference type="EC" id="2.7.13.3" evidence="2"/>
<dbReference type="PROSITE" id="PS01124">
    <property type="entry name" value="HTH_ARAC_FAMILY_2"/>
    <property type="match status" value="1"/>
</dbReference>
<keyword evidence="8" id="KW-1133">Transmembrane helix</keyword>
<keyword evidence="4" id="KW-0805">Transcription regulation</keyword>
<evidence type="ECO:0000256" key="9">
    <source>
        <dbReference type="SAM" id="SignalP"/>
    </source>
</evidence>
<dbReference type="SUPFAM" id="SSF55874">
    <property type="entry name" value="ATPase domain of HSP90 chaperone/DNA topoisomerase II/histidine kinase"/>
    <property type="match status" value="1"/>
</dbReference>
<dbReference type="PRINTS" id="PR00344">
    <property type="entry name" value="BCTRLSENSOR"/>
</dbReference>
<dbReference type="InterPro" id="IPR036890">
    <property type="entry name" value="HATPase_C_sf"/>
</dbReference>
<dbReference type="InterPro" id="IPR009057">
    <property type="entry name" value="Homeodomain-like_sf"/>
</dbReference>
<dbReference type="Pfam" id="PF00512">
    <property type="entry name" value="HisKA"/>
    <property type="match status" value="1"/>
</dbReference>
<dbReference type="GO" id="GO:0003700">
    <property type="term" value="F:DNA-binding transcription factor activity"/>
    <property type="evidence" value="ECO:0007669"/>
    <property type="project" value="InterPro"/>
</dbReference>
<dbReference type="Gene3D" id="1.25.40.10">
    <property type="entry name" value="Tetratricopeptide repeat domain"/>
    <property type="match status" value="2"/>
</dbReference>
<sequence length="992" mass="112680">MNIRNTFKIPAFLFVLFTLFSFIAPLHASPINTADSLLNVIDNTLEDTIKVINYIELADLFTYNESEKAIRYAQKAIDVSKKSGYHPGLAKGFERLGNAWFQLGNNNRAAQAYRNAREANKKVGNYQIDASVYYNLGNIQHELANFDSAIYYAGEAGKVFLENNDSVGYAVSLYMKTNGYYSKGFYTQATENGLKALAIFRDKKVKSWEIYTLNALVDIYNVREKYDESLSLLNTCLDYHRETNNQKFIAITYRFMGDVYLNMENYDRAATALDSSYQITDEYGFAQEKCKTMYSLGMLYYNRQQYGKALEMYEEGLQLGLDLDDELFKCSNYLGIGQSYYQLKNYPLALQNLELAVGHAKNIADHHKLSDAYLYLSNSYKATNHAQQALENYVLHKQYSDSIWARENKQQFAEMASKYESDKKEQQINRLQLEKQTTKYRNQRMLVWGILTLVIVLLVLVILWVAHRNNKQLLAREKELDKIKSDFFANISHEFRTPLTLILGPVHDMLKADRAAPFAPQLRMIQKQAQRLLTLINQLLDLSKLDAGKYQLDIASGDFIATLKSSVFSFLSLAEMKNIDLTVDVDQTELCMNYDEEIVQTILNNLLSNAIKFEPNDGVIRVGLDSSNIEKGNSLSFSVLNKGSYITPDVCASIFDRFYQEKSKQELVQGTGIGLALTHELVNIHGGSIRVESSKAEGTRFLITLPSNKPITKNKLVNTKHTDTKPGEHVMISGESEREEVLKKDCPLVLIIEDHIEVLTYISSVFARHYRIETATNGQIGIDKALELIPDIIISDVMMPLKDGMEAVRELKNNRLTSHIPIILLSAKASVENRLEGREAHADAYIAKPFNPDELLLIVKNMLDNRERLRIKYSSELIIHPQNMVVKSLDDAYIEKVCGTIEENIANENFTVAELALAVGVSRSQLHRKLEALTSKSASRFIREYRLKRGYELIKKNTATIAEIAYLVGFGSPGYFGKCFKEYFGITPGEVG</sequence>
<dbReference type="Gene3D" id="1.10.10.60">
    <property type="entry name" value="Homeodomain-like"/>
    <property type="match status" value="1"/>
</dbReference>
<dbReference type="Pfam" id="PF00072">
    <property type="entry name" value="Response_reg"/>
    <property type="match status" value="1"/>
</dbReference>
<organism evidence="13 14">
    <name type="scientific">Saccharicrinis carchari</name>
    <dbReference type="NCBI Taxonomy" id="1168039"/>
    <lineage>
        <taxon>Bacteria</taxon>
        <taxon>Pseudomonadati</taxon>
        <taxon>Bacteroidota</taxon>
        <taxon>Bacteroidia</taxon>
        <taxon>Marinilabiliales</taxon>
        <taxon>Marinilabiliaceae</taxon>
        <taxon>Saccharicrinis</taxon>
    </lineage>
</organism>
<dbReference type="Gene3D" id="3.40.50.2300">
    <property type="match status" value="1"/>
</dbReference>
<keyword evidence="8" id="KW-0472">Membrane</keyword>
<keyword evidence="13" id="KW-0808">Transferase</keyword>
<dbReference type="FunFam" id="1.10.287.130:FF:000045">
    <property type="entry name" value="Two-component system sensor histidine kinase/response regulator"/>
    <property type="match status" value="1"/>
</dbReference>
<dbReference type="SMART" id="SM00388">
    <property type="entry name" value="HisKA"/>
    <property type="match status" value="1"/>
</dbReference>
<dbReference type="GO" id="GO:0000155">
    <property type="term" value="F:phosphorelay sensor kinase activity"/>
    <property type="evidence" value="ECO:0007669"/>
    <property type="project" value="InterPro"/>
</dbReference>
<evidence type="ECO:0000259" key="11">
    <source>
        <dbReference type="PROSITE" id="PS50109"/>
    </source>
</evidence>
<feature type="domain" description="Histidine kinase" evidence="11">
    <location>
        <begin position="490"/>
        <end position="709"/>
    </location>
</feature>
<dbReference type="Pfam" id="PF02518">
    <property type="entry name" value="HATPase_c"/>
    <property type="match status" value="1"/>
</dbReference>
<keyword evidence="3 6" id="KW-0597">Phosphoprotein</keyword>
<dbReference type="PROSITE" id="PS50110">
    <property type="entry name" value="RESPONSE_REGULATORY"/>
    <property type="match status" value="1"/>
</dbReference>
<evidence type="ECO:0000256" key="6">
    <source>
        <dbReference type="PROSITE-ProRule" id="PRU00169"/>
    </source>
</evidence>
<dbReference type="Gene3D" id="1.10.287.130">
    <property type="match status" value="1"/>
</dbReference>
<dbReference type="AlphaFoldDB" id="A0A521F8U9"/>
<keyword evidence="14" id="KW-1185">Reference proteome</keyword>
<feature type="repeat" description="TPR" evidence="7">
    <location>
        <begin position="290"/>
        <end position="323"/>
    </location>
</feature>
<evidence type="ECO:0000313" key="13">
    <source>
        <dbReference type="EMBL" id="SMO92639.1"/>
    </source>
</evidence>
<dbReference type="Pfam" id="PF12833">
    <property type="entry name" value="HTH_18"/>
    <property type="match status" value="1"/>
</dbReference>
<feature type="domain" description="HTH araC/xylS-type" evidence="10">
    <location>
        <begin position="895"/>
        <end position="992"/>
    </location>
</feature>
<evidence type="ECO:0000256" key="8">
    <source>
        <dbReference type="SAM" id="Phobius"/>
    </source>
</evidence>
<dbReference type="InterPro" id="IPR011006">
    <property type="entry name" value="CheY-like_superfamily"/>
</dbReference>
<evidence type="ECO:0000259" key="12">
    <source>
        <dbReference type="PROSITE" id="PS50110"/>
    </source>
</evidence>
<evidence type="ECO:0000259" key="10">
    <source>
        <dbReference type="PROSITE" id="PS01124"/>
    </source>
</evidence>
<dbReference type="InterPro" id="IPR019734">
    <property type="entry name" value="TPR_rpt"/>
</dbReference>
<keyword evidence="7" id="KW-0802">TPR repeat</keyword>
<comment type="catalytic activity">
    <reaction evidence="1">
        <text>ATP + protein L-histidine = ADP + protein N-phospho-L-histidine.</text>
        <dbReference type="EC" id="2.7.13.3"/>
    </reaction>
</comment>
<feature type="signal peptide" evidence="9">
    <location>
        <begin position="1"/>
        <end position="28"/>
    </location>
</feature>
<accession>A0A521F8U9</accession>
<protein>
    <recommendedName>
        <fullName evidence="2">histidine kinase</fullName>
        <ecNumber evidence="2">2.7.13.3</ecNumber>
    </recommendedName>
</protein>
<dbReference type="SUPFAM" id="SSF48452">
    <property type="entry name" value="TPR-like"/>
    <property type="match status" value="2"/>
</dbReference>
<evidence type="ECO:0000256" key="3">
    <source>
        <dbReference type="ARBA" id="ARBA00022553"/>
    </source>
</evidence>
<dbReference type="InterPro" id="IPR036097">
    <property type="entry name" value="HisK_dim/P_sf"/>
</dbReference>
<keyword evidence="9" id="KW-0732">Signal</keyword>
<dbReference type="GO" id="GO:0043565">
    <property type="term" value="F:sequence-specific DNA binding"/>
    <property type="evidence" value="ECO:0007669"/>
    <property type="project" value="InterPro"/>
</dbReference>
<dbReference type="InterPro" id="IPR003661">
    <property type="entry name" value="HisK_dim/P_dom"/>
</dbReference>
<dbReference type="PROSITE" id="PS50109">
    <property type="entry name" value="HIS_KIN"/>
    <property type="match status" value="1"/>
</dbReference>
<evidence type="ECO:0000256" key="7">
    <source>
        <dbReference type="PROSITE-ProRule" id="PRU00339"/>
    </source>
</evidence>
<evidence type="ECO:0000313" key="14">
    <source>
        <dbReference type="Proteomes" id="UP000319040"/>
    </source>
</evidence>
<feature type="chain" id="PRO_5021991494" description="histidine kinase" evidence="9">
    <location>
        <begin position="29"/>
        <end position="992"/>
    </location>
</feature>
<dbReference type="SMART" id="SM00448">
    <property type="entry name" value="REC"/>
    <property type="match status" value="1"/>
</dbReference>
<feature type="repeat" description="TPR" evidence="7">
    <location>
        <begin position="250"/>
        <end position="283"/>
    </location>
</feature>
<dbReference type="PANTHER" id="PTHR43547">
    <property type="entry name" value="TWO-COMPONENT HISTIDINE KINASE"/>
    <property type="match status" value="1"/>
</dbReference>
<dbReference type="SMART" id="SM00387">
    <property type="entry name" value="HATPase_c"/>
    <property type="match status" value="1"/>
</dbReference>
<dbReference type="EMBL" id="FXTB01000016">
    <property type="protein sequence ID" value="SMO92639.1"/>
    <property type="molecule type" value="Genomic_DNA"/>
</dbReference>
<dbReference type="Proteomes" id="UP000319040">
    <property type="component" value="Unassembled WGS sequence"/>
</dbReference>
<evidence type="ECO:0000256" key="4">
    <source>
        <dbReference type="ARBA" id="ARBA00023015"/>
    </source>
</evidence>
<feature type="modified residue" description="4-aspartylphosphate" evidence="6">
    <location>
        <position position="796"/>
    </location>
</feature>
<dbReference type="SUPFAM" id="SSF46689">
    <property type="entry name" value="Homeodomain-like"/>
    <property type="match status" value="1"/>
</dbReference>
<reference evidence="13 14" key="1">
    <citation type="submission" date="2017-05" db="EMBL/GenBank/DDBJ databases">
        <authorList>
            <person name="Varghese N."/>
            <person name="Submissions S."/>
        </authorList>
    </citation>
    <scope>NUCLEOTIDE SEQUENCE [LARGE SCALE GENOMIC DNA]</scope>
    <source>
        <strain evidence="13 14">DSM 27040</strain>
    </source>
</reference>
<dbReference type="PANTHER" id="PTHR43547:SF2">
    <property type="entry name" value="HYBRID SIGNAL TRANSDUCTION HISTIDINE KINASE C"/>
    <property type="match status" value="1"/>
</dbReference>
<dbReference type="InterPro" id="IPR004358">
    <property type="entry name" value="Sig_transdc_His_kin-like_C"/>
</dbReference>
<dbReference type="SUPFAM" id="SSF52172">
    <property type="entry name" value="CheY-like"/>
    <property type="match status" value="1"/>
</dbReference>
<dbReference type="InterPro" id="IPR003594">
    <property type="entry name" value="HATPase_dom"/>
</dbReference>
<feature type="transmembrane region" description="Helical" evidence="8">
    <location>
        <begin position="445"/>
        <end position="466"/>
    </location>
</feature>
<dbReference type="CDD" id="cd00075">
    <property type="entry name" value="HATPase"/>
    <property type="match status" value="1"/>
</dbReference>
<keyword evidence="8" id="KW-0812">Transmembrane</keyword>
<gene>
    <name evidence="13" type="ORF">SAMN06265379_11619</name>
</gene>
<dbReference type="RefSeq" id="WP_185957616.1">
    <property type="nucleotide sequence ID" value="NZ_FXTB01000016.1"/>
</dbReference>
<dbReference type="SMART" id="SM00028">
    <property type="entry name" value="TPR"/>
    <property type="match status" value="7"/>
</dbReference>
<dbReference type="CDD" id="cd00082">
    <property type="entry name" value="HisKA"/>
    <property type="match status" value="1"/>
</dbReference>
<keyword evidence="13" id="KW-0418">Kinase</keyword>